<name>A0AAD2JYG9_9AGAR</name>
<dbReference type="Proteomes" id="UP001295794">
    <property type="component" value="Unassembled WGS sequence"/>
</dbReference>
<sequence>MTRAPLTLSHKTLDYTSTFAFFGRIKLLRNHLRARTLVCFRSCCSEGRIDCMWMSRVPTFMYRTLRRSGSATFVFACITSLHPRTVRDYLSRHLGRNGMR</sequence>
<reference evidence="1" key="1">
    <citation type="submission" date="2023-11" db="EMBL/GenBank/DDBJ databases">
        <authorList>
            <person name="De Vega J J."/>
            <person name="De Vega J J."/>
        </authorList>
    </citation>
    <scope>NUCLEOTIDE SEQUENCE</scope>
</reference>
<dbReference type="EMBL" id="CAVNYO010000138">
    <property type="protein sequence ID" value="CAK5268286.1"/>
    <property type="molecule type" value="Genomic_DNA"/>
</dbReference>
<comment type="caution">
    <text evidence="1">The sequence shown here is derived from an EMBL/GenBank/DDBJ whole genome shotgun (WGS) entry which is preliminary data.</text>
</comment>
<proteinExistence type="predicted"/>
<dbReference type="AlphaFoldDB" id="A0AAD2JYG9"/>
<accession>A0AAD2JYG9</accession>
<organism evidence="1 2">
    <name type="scientific">Mycena citricolor</name>
    <dbReference type="NCBI Taxonomy" id="2018698"/>
    <lineage>
        <taxon>Eukaryota</taxon>
        <taxon>Fungi</taxon>
        <taxon>Dikarya</taxon>
        <taxon>Basidiomycota</taxon>
        <taxon>Agaricomycotina</taxon>
        <taxon>Agaricomycetes</taxon>
        <taxon>Agaricomycetidae</taxon>
        <taxon>Agaricales</taxon>
        <taxon>Marasmiineae</taxon>
        <taxon>Mycenaceae</taxon>
        <taxon>Mycena</taxon>
    </lineage>
</organism>
<evidence type="ECO:0000313" key="2">
    <source>
        <dbReference type="Proteomes" id="UP001295794"/>
    </source>
</evidence>
<evidence type="ECO:0000313" key="1">
    <source>
        <dbReference type="EMBL" id="CAK5268286.1"/>
    </source>
</evidence>
<gene>
    <name evidence="1" type="ORF">MYCIT1_LOCUS11408</name>
</gene>
<protein>
    <submittedName>
        <fullName evidence="1">Uncharacterized protein</fullName>
    </submittedName>
</protein>
<keyword evidence="2" id="KW-1185">Reference proteome</keyword>